<gene>
    <name evidence="3" type="ordered locus">CpB0219</name>
</gene>
<dbReference type="Proteomes" id="UP000000424">
    <property type="component" value="Chromosome"/>
</dbReference>
<feature type="transmembrane region" description="Helical" evidence="2">
    <location>
        <begin position="69"/>
        <end position="88"/>
    </location>
</feature>
<keyword evidence="2" id="KW-0812">Transmembrane</keyword>
<evidence type="ECO:0000313" key="3">
    <source>
        <dbReference type="EMBL" id="AAP98152.1"/>
    </source>
</evidence>
<sequence length="419" mass="48036">MSSAIARDCFPSPSPQPSSTLGVHPPKYKSLILSVSLIVLGVLLLCVGMLLLVNAIFSFSVLTVGLGGAGVFLGSLLLILGLIFFVSYHRKLSEATRSLEQKITLEYQPWADLRKELNEVQEWSNFLLDEWEDFKEVVAQHKSQFATFEGDLLLFGREVEKYETIWKELDGRDVALLTELKNIWGPLEFLRKKGDRLQCEIDKLRKEVMKVGKSGLKLACELTKFKSALKDVKIEQECYRDKRKVEKLEVFPEGYRRELLEVLKTRLSVEKEIQLFEEVVSAFEEKLASLHRTVFSEEELQEALDKAKAELLDIQVRKSVVEDLSCEPTLIQYHLLRLYEVQCRIVEQFLTQTFSSEQEKVLEEYEALKARIRKTLRVKLDQVRANVAFVASTTDLLSESESLDGNDSVFEDAHDDFLD</sequence>
<protein>
    <submittedName>
        <fullName evidence="3">Mammalian coiled coil synaptonemal complex protein</fullName>
    </submittedName>
</protein>
<accession>A0ABM5LCB7</accession>
<keyword evidence="2" id="KW-0472">Membrane</keyword>
<evidence type="ECO:0000313" key="4">
    <source>
        <dbReference type="Proteomes" id="UP000000424"/>
    </source>
</evidence>
<feature type="region of interest" description="Disordered" evidence="1">
    <location>
        <begin position="1"/>
        <end position="22"/>
    </location>
</feature>
<dbReference type="GeneID" id="45050260"/>
<keyword evidence="4" id="KW-1185">Reference proteome</keyword>
<dbReference type="EMBL" id="AE009440">
    <property type="protein sequence ID" value="AAP98152.1"/>
    <property type="molecule type" value="Genomic_DNA"/>
</dbReference>
<keyword evidence="2" id="KW-1133">Transmembrane helix</keyword>
<reference evidence="3" key="1">
    <citation type="submission" date="2002-05" db="EMBL/GenBank/DDBJ databases">
        <title>The genome sequence of Chlamydia pneumoniae TW183 and comparison with other Chlamydia strains based on whole genome sequence analysis.</title>
        <authorList>
            <person name="Geng M.M."/>
            <person name="Schuhmacher A."/>
            <person name="Muehldorfer I."/>
            <person name="Bensch K.W."/>
            <person name="Schaefer K.P."/>
            <person name="Schneider S."/>
            <person name="Pohl T."/>
            <person name="Essig A."/>
            <person name="Marre R."/>
            <person name="Melchers K."/>
        </authorList>
    </citation>
    <scope>NUCLEOTIDE SEQUENCE [LARGE SCALE GENOMIC DNA]</scope>
    <source>
        <strain evidence="3">TW-183</strain>
    </source>
</reference>
<proteinExistence type="predicted"/>
<evidence type="ECO:0000256" key="2">
    <source>
        <dbReference type="SAM" id="Phobius"/>
    </source>
</evidence>
<evidence type="ECO:0000256" key="1">
    <source>
        <dbReference type="SAM" id="MobiDB-lite"/>
    </source>
</evidence>
<dbReference type="RefSeq" id="WP_010882866.1">
    <property type="nucleotide sequence ID" value="NC_005043.1"/>
</dbReference>
<organism evidence="3 4">
    <name type="scientific">Chlamydia pneumoniae</name>
    <name type="common">Chlamydophila pneumoniae</name>
    <dbReference type="NCBI Taxonomy" id="83558"/>
    <lineage>
        <taxon>Bacteria</taxon>
        <taxon>Pseudomonadati</taxon>
        <taxon>Chlamydiota</taxon>
        <taxon>Chlamydiia</taxon>
        <taxon>Chlamydiales</taxon>
        <taxon>Chlamydiaceae</taxon>
        <taxon>Chlamydia/Chlamydophila group</taxon>
        <taxon>Chlamydia</taxon>
    </lineage>
</organism>
<feature type="transmembrane region" description="Helical" evidence="2">
    <location>
        <begin position="31"/>
        <end position="57"/>
    </location>
</feature>
<name>A0ABM5LCB7_CHLPN</name>